<organism evidence="1 2">
    <name type="scientific">Mucilaginibacter mali</name>
    <dbReference type="NCBI Taxonomy" id="2740462"/>
    <lineage>
        <taxon>Bacteria</taxon>
        <taxon>Pseudomonadati</taxon>
        <taxon>Bacteroidota</taxon>
        <taxon>Sphingobacteriia</taxon>
        <taxon>Sphingobacteriales</taxon>
        <taxon>Sphingobacteriaceae</taxon>
        <taxon>Mucilaginibacter</taxon>
    </lineage>
</organism>
<dbReference type="EMBL" id="CP054139">
    <property type="protein sequence ID" value="QKJ31384.1"/>
    <property type="molecule type" value="Genomic_DNA"/>
</dbReference>
<accession>A0A7D4QD09</accession>
<gene>
    <name evidence="1" type="ORF">HQ865_16975</name>
</gene>
<keyword evidence="2" id="KW-1185">Reference proteome</keyword>
<dbReference type="KEGG" id="mmab:HQ865_16975"/>
<protein>
    <submittedName>
        <fullName evidence="1">Uncharacterized protein</fullName>
    </submittedName>
</protein>
<dbReference type="Proteomes" id="UP000505355">
    <property type="component" value="Chromosome"/>
</dbReference>
<reference evidence="1 2" key="1">
    <citation type="submission" date="2020-05" db="EMBL/GenBank/DDBJ databases">
        <title>Mucilaginibacter mali sp. nov.</title>
        <authorList>
            <person name="Kim H.S."/>
            <person name="Lee K.C."/>
            <person name="Suh M.K."/>
            <person name="Kim J.-S."/>
            <person name="Han K.-I."/>
            <person name="Eom M.K."/>
            <person name="Shin Y.K."/>
            <person name="Lee J.-S."/>
        </authorList>
    </citation>
    <scope>NUCLEOTIDE SEQUENCE [LARGE SCALE GENOMIC DNA]</scope>
    <source>
        <strain evidence="1 2">G2-14</strain>
    </source>
</reference>
<name>A0A7D4QD09_9SPHI</name>
<evidence type="ECO:0000313" key="2">
    <source>
        <dbReference type="Proteomes" id="UP000505355"/>
    </source>
</evidence>
<dbReference type="RefSeq" id="WP_173416044.1">
    <property type="nucleotide sequence ID" value="NZ_CP054139.1"/>
</dbReference>
<evidence type="ECO:0000313" key="1">
    <source>
        <dbReference type="EMBL" id="QKJ31384.1"/>
    </source>
</evidence>
<dbReference type="AlphaFoldDB" id="A0A7D4QD09"/>
<sequence length="147" mass="16824">MAMPQKSYAQLTKYYAFIHYVSRSLNPPQSVKENCEWQYAIVKVKPDRQGRIINCSILNKVSDDLKNSFGFLKGYQFPASMHINGRPVVFCVSIMNEKSACATQRLYTPSQSLGIVFADLRVQQMHQPQTLFLFDMVDVVYSSDAVR</sequence>
<proteinExistence type="predicted"/>